<feature type="domain" description="Response regulatory" evidence="8">
    <location>
        <begin position="3"/>
        <end position="120"/>
    </location>
</feature>
<keyword evidence="10" id="KW-1185">Reference proteome</keyword>
<evidence type="ECO:0000256" key="5">
    <source>
        <dbReference type="ARBA" id="ARBA00024867"/>
    </source>
</evidence>
<comment type="caution">
    <text evidence="9">The sequence shown here is derived from an EMBL/GenBank/DDBJ whole genome shotgun (WGS) entry which is preliminary data.</text>
</comment>
<dbReference type="SMART" id="SM00448">
    <property type="entry name" value="REC"/>
    <property type="match status" value="1"/>
</dbReference>
<evidence type="ECO:0000256" key="2">
    <source>
        <dbReference type="ARBA" id="ARBA00023015"/>
    </source>
</evidence>
<dbReference type="Pfam" id="PF12833">
    <property type="entry name" value="HTH_18"/>
    <property type="match status" value="1"/>
</dbReference>
<keyword evidence="4" id="KW-0804">Transcription</keyword>
<dbReference type="PRINTS" id="PR00032">
    <property type="entry name" value="HTHARAC"/>
</dbReference>
<reference evidence="9 10" key="1">
    <citation type="submission" date="2019-08" db="EMBL/GenBank/DDBJ databases">
        <title>In-depth cultivation of the pig gut microbiome towards novel bacterial diversity and tailored functional studies.</title>
        <authorList>
            <person name="Wylensek D."/>
            <person name="Hitch T.C.A."/>
            <person name="Clavel T."/>
        </authorList>
    </citation>
    <scope>NUCLEOTIDE SEQUENCE [LARGE SCALE GENOMIC DNA]</scope>
    <source>
        <strain evidence="9 10">Oil+RF-744-WCA-WT-11</strain>
    </source>
</reference>
<keyword evidence="3" id="KW-0238">DNA-binding</keyword>
<dbReference type="SMART" id="SM00342">
    <property type="entry name" value="HTH_ARAC"/>
    <property type="match status" value="1"/>
</dbReference>
<evidence type="ECO:0000313" key="9">
    <source>
        <dbReference type="EMBL" id="MSS15912.1"/>
    </source>
</evidence>
<feature type="domain" description="HTH araC/xylS-type" evidence="7">
    <location>
        <begin position="141"/>
        <end position="243"/>
    </location>
</feature>
<dbReference type="SUPFAM" id="SSF52172">
    <property type="entry name" value="CheY-like"/>
    <property type="match status" value="1"/>
</dbReference>
<dbReference type="InterPro" id="IPR009057">
    <property type="entry name" value="Homeodomain-like_sf"/>
</dbReference>
<dbReference type="GO" id="GO:0003700">
    <property type="term" value="F:DNA-binding transcription factor activity"/>
    <property type="evidence" value="ECO:0007669"/>
    <property type="project" value="InterPro"/>
</dbReference>
<accession>A0A6L5XBP4</accession>
<organism evidence="9 10">
    <name type="scientific">Porcincola intestinalis</name>
    <dbReference type="NCBI Taxonomy" id="2606632"/>
    <lineage>
        <taxon>Bacteria</taxon>
        <taxon>Bacillati</taxon>
        <taxon>Bacillota</taxon>
        <taxon>Clostridia</taxon>
        <taxon>Lachnospirales</taxon>
        <taxon>Lachnospiraceae</taxon>
        <taxon>Porcincola</taxon>
    </lineage>
</organism>
<evidence type="ECO:0000313" key="10">
    <source>
        <dbReference type="Proteomes" id="UP000481852"/>
    </source>
</evidence>
<dbReference type="GO" id="GO:0043565">
    <property type="term" value="F:sequence-specific DNA binding"/>
    <property type="evidence" value="ECO:0007669"/>
    <property type="project" value="InterPro"/>
</dbReference>
<dbReference type="InterPro" id="IPR018060">
    <property type="entry name" value="HTH_AraC"/>
</dbReference>
<dbReference type="Gene3D" id="1.10.10.60">
    <property type="entry name" value="Homeodomain-like"/>
    <property type="match status" value="2"/>
</dbReference>
<gene>
    <name evidence="9" type="ORF">FYJ35_12880</name>
</gene>
<comment type="function">
    <text evidence="5">May play the central regulatory role in sporulation. It may be an element of the effector pathway responsible for the activation of sporulation genes in response to nutritional stress. Spo0A may act in concert with spo0H (a sigma factor) to control the expression of some genes that are critical to the sporulation process.</text>
</comment>
<dbReference type="EMBL" id="VULZ01000017">
    <property type="protein sequence ID" value="MSS15912.1"/>
    <property type="molecule type" value="Genomic_DNA"/>
</dbReference>
<dbReference type="PANTHER" id="PTHR43280">
    <property type="entry name" value="ARAC-FAMILY TRANSCRIPTIONAL REGULATOR"/>
    <property type="match status" value="1"/>
</dbReference>
<feature type="modified residue" description="4-aspartylphosphate" evidence="6">
    <location>
        <position position="55"/>
    </location>
</feature>
<name>A0A6L5XBP4_9FIRM</name>
<evidence type="ECO:0000259" key="8">
    <source>
        <dbReference type="PROSITE" id="PS50110"/>
    </source>
</evidence>
<dbReference type="Gene3D" id="3.40.50.2300">
    <property type="match status" value="1"/>
</dbReference>
<dbReference type="AlphaFoldDB" id="A0A6L5XBP4"/>
<sequence>MYKALIIDDEKPVRIAISKLGTWSRFHLDVPACAENGKQALTLMRELSPSIVFVDMSMPVMDGVEFLKHATQECGRCSFIVISGYDDFRYAQQAIHFHVSDYLLKPVVADELNKAIEHAMKTLFPDEDFSGEDSVSSLTAQQVVTLLHDTIDRDYTHNIRLSEFADRYFFSHEYLSRLFKSTYHLGISEYLTSVRMERAASLLKDPAIRITEIASRVGYPDNTYFSKAFRNYFCVSPSEYRSRC</sequence>
<dbReference type="RefSeq" id="WP_154527242.1">
    <property type="nucleotide sequence ID" value="NZ_VULZ01000017.1"/>
</dbReference>
<dbReference type="CDD" id="cd17536">
    <property type="entry name" value="REC_YesN-like"/>
    <property type="match status" value="1"/>
</dbReference>
<dbReference type="PROSITE" id="PS01124">
    <property type="entry name" value="HTH_ARAC_FAMILY_2"/>
    <property type="match status" value="1"/>
</dbReference>
<dbReference type="Pfam" id="PF00072">
    <property type="entry name" value="Response_reg"/>
    <property type="match status" value="1"/>
</dbReference>
<evidence type="ECO:0000259" key="7">
    <source>
        <dbReference type="PROSITE" id="PS01124"/>
    </source>
</evidence>
<keyword evidence="2" id="KW-0805">Transcription regulation</keyword>
<keyword evidence="6" id="KW-0597">Phosphoprotein</keyword>
<dbReference type="SUPFAM" id="SSF46689">
    <property type="entry name" value="Homeodomain-like"/>
    <property type="match status" value="2"/>
</dbReference>
<dbReference type="Proteomes" id="UP000481852">
    <property type="component" value="Unassembled WGS sequence"/>
</dbReference>
<evidence type="ECO:0000256" key="3">
    <source>
        <dbReference type="ARBA" id="ARBA00023125"/>
    </source>
</evidence>
<proteinExistence type="predicted"/>
<dbReference type="InterPro" id="IPR001789">
    <property type="entry name" value="Sig_transdc_resp-reg_receiver"/>
</dbReference>
<evidence type="ECO:0000256" key="4">
    <source>
        <dbReference type="ARBA" id="ARBA00023163"/>
    </source>
</evidence>
<dbReference type="PANTHER" id="PTHR43280:SF10">
    <property type="entry name" value="REGULATORY PROTEIN POCR"/>
    <property type="match status" value="1"/>
</dbReference>
<protein>
    <recommendedName>
        <fullName evidence="1">Stage 0 sporulation protein A homolog</fullName>
    </recommendedName>
</protein>
<evidence type="ECO:0000256" key="1">
    <source>
        <dbReference type="ARBA" id="ARBA00018672"/>
    </source>
</evidence>
<dbReference type="InterPro" id="IPR020449">
    <property type="entry name" value="Tscrpt_reg_AraC-type_HTH"/>
</dbReference>
<evidence type="ECO:0000256" key="6">
    <source>
        <dbReference type="PROSITE-ProRule" id="PRU00169"/>
    </source>
</evidence>
<dbReference type="InterPro" id="IPR011006">
    <property type="entry name" value="CheY-like_superfamily"/>
</dbReference>
<dbReference type="PROSITE" id="PS50110">
    <property type="entry name" value="RESPONSE_REGULATORY"/>
    <property type="match status" value="1"/>
</dbReference>
<dbReference type="GO" id="GO:0000160">
    <property type="term" value="P:phosphorelay signal transduction system"/>
    <property type="evidence" value="ECO:0007669"/>
    <property type="project" value="InterPro"/>
</dbReference>